<feature type="coiled-coil region" evidence="1">
    <location>
        <begin position="27"/>
        <end position="54"/>
    </location>
</feature>
<dbReference type="PANTHER" id="PTHR46732">
    <property type="entry name" value="ATP-DEPENDENT PROTEASE LA (LON) DOMAIN PROTEIN"/>
    <property type="match status" value="1"/>
</dbReference>
<sequence>MWNLFPRPFSFFIGSTFKGVPREQHALLELTDTRARLKSEKETLRNTLNYLTATSAGKDVFLSSLVVNLKGERGRRD</sequence>
<dbReference type="PANTHER" id="PTHR46732:SF8">
    <property type="entry name" value="ATP-DEPENDENT PROTEASE LA (LON) DOMAIN PROTEIN"/>
    <property type="match status" value="1"/>
</dbReference>
<name>A0A2P6QGG8_ROSCH</name>
<evidence type="ECO:0000313" key="3">
    <source>
        <dbReference type="Proteomes" id="UP000238479"/>
    </source>
</evidence>
<gene>
    <name evidence="2" type="ORF">RchiOBHm_Chr5g0055761</name>
</gene>
<evidence type="ECO:0000313" key="2">
    <source>
        <dbReference type="EMBL" id="PRQ33272.1"/>
    </source>
</evidence>
<proteinExistence type="predicted"/>
<comment type="caution">
    <text evidence="2">The sequence shown here is derived from an EMBL/GenBank/DDBJ whole genome shotgun (WGS) entry which is preliminary data.</text>
</comment>
<dbReference type="OMA" id="WNLFPRP"/>
<evidence type="ECO:0000256" key="1">
    <source>
        <dbReference type="SAM" id="Coils"/>
    </source>
</evidence>
<dbReference type="AlphaFoldDB" id="A0A2P6QGG8"/>
<accession>A0A2P6QGG8</accession>
<dbReference type="EMBL" id="PDCK01000043">
    <property type="protein sequence ID" value="PRQ33272.1"/>
    <property type="molecule type" value="Genomic_DNA"/>
</dbReference>
<dbReference type="STRING" id="74649.A0A2P6QGG8"/>
<protein>
    <submittedName>
        <fullName evidence="2">Uncharacterized protein</fullName>
    </submittedName>
</protein>
<dbReference type="Gramene" id="PRQ33272">
    <property type="protein sequence ID" value="PRQ33272"/>
    <property type="gene ID" value="RchiOBHm_Chr5g0055761"/>
</dbReference>
<reference evidence="2 3" key="1">
    <citation type="journal article" date="2018" name="Nat. Genet.">
        <title>The Rosa genome provides new insights in the design of modern roses.</title>
        <authorList>
            <person name="Bendahmane M."/>
        </authorList>
    </citation>
    <scope>NUCLEOTIDE SEQUENCE [LARGE SCALE GENOMIC DNA]</scope>
    <source>
        <strain evidence="3">cv. Old Blush</strain>
    </source>
</reference>
<keyword evidence="1" id="KW-0175">Coiled coil</keyword>
<dbReference type="Proteomes" id="UP000238479">
    <property type="component" value="Chromosome 5"/>
</dbReference>
<organism evidence="2 3">
    <name type="scientific">Rosa chinensis</name>
    <name type="common">China rose</name>
    <dbReference type="NCBI Taxonomy" id="74649"/>
    <lineage>
        <taxon>Eukaryota</taxon>
        <taxon>Viridiplantae</taxon>
        <taxon>Streptophyta</taxon>
        <taxon>Embryophyta</taxon>
        <taxon>Tracheophyta</taxon>
        <taxon>Spermatophyta</taxon>
        <taxon>Magnoliopsida</taxon>
        <taxon>eudicotyledons</taxon>
        <taxon>Gunneridae</taxon>
        <taxon>Pentapetalae</taxon>
        <taxon>rosids</taxon>
        <taxon>fabids</taxon>
        <taxon>Rosales</taxon>
        <taxon>Rosaceae</taxon>
        <taxon>Rosoideae</taxon>
        <taxon>Rosoideae incertae sedis</taxon>
        <taxon>Rosa</taxon>
    </lineage>
</organism>
<keyword evidence="3" id="KW-1185">Reference proteome</keyword>